<organism evidence="2 3">
    <name type="scientific">Truncatella angustata</name>
    <dbReference type="NCBI Taxonomy" id="152316"/>
    <lineage>
        <taxon>Eukaryota</taxon>
        <taxon>Fungi</taxon>
        <taxon>Dikarya</taxon>
        <taxon>Ascomycota</taxon>
        <taxon>Pezizomycotina</taxon>
        <taxon>Sordariomycetes</taxon>
        <taxon>Xylariomycetidae</taxon>
        <taxon>Amphisphaeriales</taxon>
        <taxon>Sporocadaceae</taxon>
        <taxon>Truncatella</taxon>
    </lineage>
</organism>
<evidence type="ECO:0000313" key="2">
    <source>
        <dbReference type="EMBL" id="KAH6660606.1"/>
    </source>
</evidence>
<sequence>MGEKKLSEEEEENRTHDNEDPTCELRTRRFSDIRDLVRIGYACAIIKTPGRPILGHPRVKLHHDIDPATDACRLDLRVNNVISNITLYTPLTHLSCQSEKHVLHFPRDTAAGRYISSIVGGQVGQNLIHTPLLTTNRKGPVSSSQLFQPKHCMNGLDGQQTCGMAQHITRTASSSDKPG</sequence>
<evidence type="ECO:0000256" key="1">
    <source>
        <dbReference type="SAM" id="MobiDB-lite"/>
    </source>
</evidence>
<comment type="caution">
    <text evidence="2">The sequence shown here is derived from an EMBL/GenBank/DDBJ whole genome shotgun (WGS) entry which is preliminary data.</text>
</comment>
<dbReference type="GeneID" id="70128170"/>
<dbReference type="RefSeq" id="XP_045964737.1">
    <property type="nucleotide sequence ID" value="XM_046099278.1"/>
</dbReference>
<reference evidence="2" key="1">
    <citation type="journal article" date="2021" name="Nat. Commun.">
        <title>Genetic determinants of endophytism in the Arabidopsis root mycobiome.</title>
        <authorList>
            <person name="Mesny F."/>
            <person name="Miyauchi S."/>
            <person name="Thiergart T."/>
            <person name="Pickel B."/>
            <person name="Atanasova L."/>
            <person name="Karlsson M."/>
            <person name="Huettel B."/>
            <person name="Barry K.W."/>
            <person name="Haridas S."/>
            <person name="Chen C."/>
            <person name="Bauer D."/>
            <person name="Andreopoulos W."/>
            <person name="Pangilinan J."/>
            <person name="LaButti K."/>
            <person name="Riley R."/>
            <person name="Lipzen A."/>
            <person name="Clum A."/>
            <person name="Drula E."/>
            <person name="Henrissat B."/>
            <person name="Kohler A."/>
            <person name="Grigoriev I.V."/>
            <person name="Martin F.M."/>
            <person name="Hacquard S."/>
        </authorList>
    </citation>
    <scope>NUCLEOTIDE SEQUENCE</scope>
    <source>
        <strain evidence="2">MPI-SDFR-AT-0073</strain>
    </source>
</reference>
<dbReference type="Proteomes" id="UP000758603">
    <property type="component" value="Unassembled WGS sequence"/>
</dbReference>
<evidence type="ECO:0000313" key="3">
    <source>
        <dbReference type="Proteomes" id="UP000758603"/>
    </source>
</evidence>
<dbReference type="AlphaFoldDB" id="A0A9P8UZ12"/>
<gene>
    <name evidence="2" type="ORF">BKA67DRAFT_530697</name>
</gene>
<name>A0A9P8UZ12_9PEZI</name>
<proteinExistence type="predicted"/>
<feature type="region of interest" description="Disordered" evidence="1">
    <location>
        <begin position="1"/>
        <end position="21"/>
    </location>
</feature>
<keyword evidence="3" id="KW-1185">Reference proteome</keyword>
<accession>A0A9P8UZ12</accession>
<dbReference type="EMBL" id="JAGPXC010000001">
    <property type="protein sequence ID" value="KAH6660606.1"/>
    <property type="molecule type" value="Genomic_DNA"/>
</dbReference>
<protein>
    <submittedName>
        <fullName evidence="2">Uncharacterized protein</fullName>
    </submittedName>
</protein>